<dbReference type="GO" id="GO:0030527">
    <property type="term" value="F:structural constituent of chromatin"/>
    <property type="evidence" value="ECO:0007669"/>
    <property type="project" value="InterPro"/>
</dbReference>
<reference evidence="3 4" key="1">
    <citation type="journal article" date="2020" name="IScience">
        <title>Genome Sequencing of the Endangered Kingdonia uniflora (Circaeasteraceae, Ranunculales) Reveals Potential Mechanisms of Evolutionary Specialization.</title>
        <authorList>
            <person name="Sun Y."/>
            <person name="Deng T."/>
            <person name="Zhang A."/>
            <person name="Moore M.J."/>
            <person name="Landis J.B."/>
            <person name="Lin N."/>
            <person name="Zhang H."/>
            <person name="Zhang X."/>
            <person name="Huang J."/>
            <person name="Zhang X."/>
            <person name="Sun H."/>
            <person name="Wang H."/>
        </authorList>
    </citation>
    <scope>NUCLEOTIDE SEQUENCE [LARGE SCALE GENOMIC DNA]</scope>
    <source>
        <strain evidence="3">TB1705</strain>
        <tissue evidence="3">Leaf</tissue>
    </source>
</reference>
<feature type="domain" description="Core Histone H2A/H2B/H3" evidence="2">
    <location>
        <begin position="13"/>
        <end position="66"/>
    </location>
</feature>
<dbReference type="Pfam" id="PF00125">
    <property type="entry name" value="Histone"/>
    <property type="match status" value="1"/>
</dbReference>
<evidence type="ECO:0000313" key="4">
    <source>
        <dbReference type="Proteomes" id="UP000541444"/>
    </source>
</evidence>
<dbReference type="Proteomes" id="UP000541444">
    <property type="component" value="Unassembled WGS sequence"/>
</dbReference>
<comment type="similarity">
    <text evidence="1">Belongs to the histone H3 family.</text>
</comment>
<evidence type="ECO:0000259" key="2">
    <source>
        <dbReference type="Pfam" id="PF00125"/>
    </source>
</evidence>
<dbReference type="PANTHER" id="PTHR11426">
    <property type="entry name" value="HISTONE H3"/>
    <property type="match status" value="1"/>
</dbReference>
<dbReference type="InterPro" id="IPR009072">
    <property type="entry name" value="Histone-fold"/>
</dbReference>
<dbReference type="GO" id="GO:0046982">
    <property type="term" value="F:protein heterodimerization activity"/>
    <property type="evidence" value="ECO:0007669"/>
    <property type="project" value="InterPro"/>
</dbReference>
<evidence type="ECO:0000256" key="1">
    <source>
        <dbReference type="ARBA" id="ARBA00010343"/>
    </source>
</evidence>
<gene>
    <name evidence="3" type="ORF">GIB67_006383</name>
</gene>
<sequence>ENAASRKPHRYRPGTVALREIRRYQKSCELLIPAAPFVRVVREITYYFSNEVTRWTAEALTAIQEVNILCVAYASKEFTLV</sequence>
<evidence type="ECO:0000313" key="3">
    <source>
        <dbReference type="EMBL" id="KAF6173007.1"/>
    </source>
</evidence>
<protein>
    <recommendedName>
        <fullName evidence="2">Core Histone H2A/H2B/H3 domain-containing protein</fullName>
    </recommendedName>
</protein>
<dbReference type="AlphaFoldDB" id="A0A7J7P0N8"/>
<keyword evidence="4" id="KW-1185">Reference proteome</keyword>
<dbReference type="SUPFAM" id="SSF47113">
    <property type="entry name" value="Histone-fold"/>
    <property type="match status" value="1"/>
</dbReference>
<comment type="caution">
    <text evidence="3">The sequence shown here is derived from an EMBL/GenBank/DDBJ whole genome shotgun (WGS) entry which is preliminary data.</text>
</comment>
<dbReference type="PRINTS" id="PR00622">
    <property type="entry name" value="HISTONEH3"/>
</dbReference>
<dbReference type="EMBL" id="JACGCM010000375">
    <property type="protein sequence ID" value="KAF6173007.1"/>
    <property type="molecule type" value="Genomic_DNA"/>
</dbReference>
<dbReference type="SMART" id="SM00428">
    <property type="entry name" value="H3"/>
    <property type="match status" value="1"/>
</dbReference>
<organism evidence="3 4">
    <name type="scientific">Kingdonia uniflora</name>
    <dbReference type="NCBI Taxonomy" id="39325"/>
    <lineage>
        <taxon>Eukaryota</taxon>
        <taxon>Viridiplantae</taxon>
        <taxon>Streptophyta</taxon>
        <taxon>Embryophyta</taxon>
        <taxon>Tracheophyta</taxon>
        <taxon>Spermatophyta</taxon>
        <taxon>Magnoliopsida</taxon>
        <taxon>Ranunculales</taxon>
        <taxon>Circaeasteraceae</taxon>
        <taxon>Kingdonia</taxon>
    </lineage>
</organism>
<dbReference type="InterPro" id="IPR000164">
    <property type="entry name" value="Histone_H3/CENP-A"/>
</dbReference>
<dbReference type="InterPro" id="IPR007125">
    <property type="entry name" value="H2A/H2B/H3"/>
</dbReference>
<proteinExistence type="inferred from homology"/>
<dbReference type="GO" id="GO:0003677">
    <property type="term" value="F:DNA binding"/>
    <property type="evidence" value="ECO:0007669"/>
    <property type="project" value="InterPro"/>
</dbReference>
<dbReference type="GO" id="GO:0000786">
    <property type="term" value="C:nucleosome"/>
    <property type="evidence" value="ECO:0007669"/>
    <property type="project" value="InterPro"/>
</dbReference>
<dbReference type="Gene3D" id="1.10.20.10">
    <property type="entry name" value="Histone, subunit A"/>
    <property type="match status" value="1"/>
</dbReference>
<name>A0A7J7P0N8_9MAGN</name>
<accession>A0A7J7P0N8</accession>
<feature type="non-terminal residue" evidence="3">
    <location>
        <position position="1"/>
    </location>
</feature>
<dbReference type="OrthoDB" id="842664at2759"/>